<proteinExistence type="inferred from homology"/>
<dbReference type="InterPro" id="IPR015414">
    <property type="entry name" value="TMEM64"/>
</dbReference>
<dbReference type="Proteomes" id="UP001216709">
    <property type="component" value="Unassembled WGS sequence"/>
</dbReference>
<protein>
    <recommendedName>
        <fullName evidence="6">TVP38/TMEM64 family membrane protein</fullName>
    </recommendedName>
</protein>
<reference evidence="8" key="2">
    <citation type="submission" date="2022-12" db="EMBL/GenBank/DDBJ databases">
        <title>Draft Genome Sequences of Bacillus licheniformis and Bacillus paralicheniformis strains isolated from Irish skim milk powders.</title>
        <authorList>
            <person name="Lourenco A."/>
            <person name="Li F."/>
            <person name="Geraldine D."/>
            <person name="Tobin J.T."/>
            <person name="Butler F."/>
            <person name="Jordan K."/>
            <person name="Obrien T."/>
        </authorList>
    </citation>
    <scope>NUCLEOTIDE SEQUENCE</scope>
    <source>
        <strain evidence="8">3370</strain>
    </source>
</reference>
<comment type="caution">
    <text evidence="9">The sequence shown here is derived from an EMBL/GenBank/DDBJ whole genome shotgun (WGS) entry which is preliminary data.</text>
</comment>
<dbReference type="PANTHER" id="PTHR12677:SF59">
    <property type="entry name" value="GOLGI APPARATUS MEMBRANE PROTEIN TVP38-RELATED"/>
    <property type="match status" value="1"/>
</dbReference>
<evidence type="ECO:0000256" key="3">
    <source>
        <dbReference type="ARBA" id="ARBA00022692"/>
    </source>
</evidence>
<feature type="transmembrane region" description="Helical" evidence="6">
    <location>
        <begin position="6"/>
        <end position="26"/>
    </location>
</feature>
<keyword evidence="2 6" id="KW-1003">Cell membrane</keyword>
<feature type="transmembrane region" description="Helical" evidence="6">
    <location>
        <begin position="151"/>
        <end position="172"/>
    </location>
</feature>
<dbReference type="GO" id="GO:0005886">
    <property type="term" value="C:plasma membrane"/>
    <property type="evidence" value="ECO:0007669"/>
    <property type="project" value="UniProtKB-SubCell"/>
</dbReference>
<name>A0A7Z1B4F2_9BACI</name>
<feature type="transmembrane region" description="Helical" evidence="6">
    <location>
        <begin position="81"/>
        <end position="102"/>
    </location>
</feature>
<dbReference type="Pfam" id="PF09335">
    <property type="entry name" value="VTT_dom"/>
    <property type="match status" value="1"/>
</dbReference>
<evidence type="ECO:0000256" key="6">
    <source>
        <dbReference type="RuleBase" id="RU366058"/>
    </source>
</evidence>
<evidence type="ECO:0000256" key="5">
    <source>
        <dbReference type="ARBA" id="ARBA00023136"/>
    </source>
</evidence>
<dbReference type="InterPro" id="IPR032816">
    <property type="entry name" value="VTT_dom"/>
</dbReference>
<evidence type="ECO:0000256" key="4">
    <source>
        <dbReference type="ARBA" id="ARBA00022989"/>
    </source>
</evidence>
<evidence type="ECO:0000313" key="9">
    <source>
        <dbReference type="EMBL" id="OLF96629.1"/>
    </source>
</evidence>
<keyword evidence="3 6" id="KW-0812">Transmembrane</keyword>
<evidence type="ECO:0000256" key="1">
    <source>
        <dbReference type="ARBA" id="ARBA00004651"/>
    </source>
</evidence>
<comment type="similarity">
    <text evidence="6">Belongs to the TVP38/TMEM64 family.</text>
</comment>
<organism evidence="9 10">
    <name type="scientific">Bacillus paralicheniformis</name>
    <dbReference type="NCBI Taxonomy" id="1648923"/>
    <lineage>
        <taxon>Bacteria</taxon>
        <taxon>Bacillati</taxon>
        <taxon>Bacillota</taxon>
        <taxon>Bacilli</taxon>
        <taxon>Bacillales</taxon>
        <taxon>Bacillaceae</taxon>
        <taxon>Bacillus</taxon>
    </lineage>
</organism>
<accession>A0A7Z1B4F2</accession>
<reference evidence="9 10" key="1">
    <citation type="journal article" date="2016" name="Front. Microbiol.">
        <title>High-Level Heat Resistance of Spores of Bacillus amyloliquefaciens and Bacillus licheniformis Results from the Presence of a spoVA Operon in a Tn1546 Transposon.</title>
        <authorList>
            <person name="Berendsen E.M."/>
            <person name="Koning R.A."/>
            <person name="Boekhorst J."/>
            <person name="de Jong A."/>
            <person name="Kuipers O.P."/>
            <person name="Wells-Bennik M.H."/>
        </authorList>
    </citation>
    <scope>NUCLEOTIDE SEQUENCE [LARGE SCALE GENOMIC DNA]</scope>
    <source>
        <strain evidence="9 10">B4121</strain>
    </source>
</reference>
<dbReference type="EMBL" id="LKPO01000004">
    <property type="protein sequence ID" value="OLF96629.1"/>
    <property type="molecule type" value="Genomic_DNA"/>
</dbReference>
<comment type="subcellular location">
    <subcellularLocation>
        <location evidence="1 6">Cell membrane</location>
        <topology evidence="1 6">Multi-pass membrane protein</topology>
    </subcellularLocation>
</comment>
<sequence>MQKRTLAKWTVIAVIAAAGLWLNAKYLNLSPAHIREGVLSFGIFAPLIYIGLLMIRPFLLLPASVFAVSGGLAFGPLFGSLYSFIGAAGGAFLSFAVAYRLGGNLQHMPLKLDSLRTLLRKNGFFCILLLRLAPIHFDAVSYAAGVSKVKPLSFALATAAGIIPGTVILNVLGSSLLTGDIIAIAAAAAIYLIFITVPLLFRKKVQALLD</sequence>
<gene>
    <name evidence="9" type="ORF">B4121_0840</name>
    <name evidence="8" type="ORF">PVN32_20705</name>
</gene>
<dbReference type="RefSeq" id="WP_023855476.1">
    <property type="nucleotide sequence ID" value="NZ_AP023088.1"/>
</dbReference>
<keyword evidence="5 6" id="KW-0472">Membrane</keyword>
<feature type="domain" description="VTT" evidence="7">
    <location>
        <begin position="61"/>
        <end position="174"/>
    </location>
</feature>
<feature type="transmembrane region" description="Helical" evidence="6">
    <location>
        <begin position="38"/>
        <end position="61"/>
    </location>
</feature>
<evidence type="ECO:0000256" key="2">
    <source>
        <dbReference type="ARBA" id="ARBA00022475"/>
    </source>
</evidence>
<feature type="transmembrane region" description="Helical" evidence="6">
    <location>
        <begin position="181"/>
        <end position="201"/>
    </location>
</feature>
<keyword evidence="4 6" id="KW-1133">Transmembrane helix</keyword>
<evidence type="ECO:0000313" key="8">
    <source>
        <dbReference type="EMBL" id="MDE1454570.1"/>
    </source>
</evidence>
<dbReference type="GeneID" id="56672758"/>
<dbReference type="EMBL" id="JARAFO010000148">
    <property type="protein sequence ID" value="MDE1454570.1"/>
    <property type="molecule type" value="Genomic_DNA"/>
</dbReference>
<dbReference type="AlphaFoldDB" id="A0A7Z1B4F2"/>
<evidence type="ECO:0000313" key="10">
    <source>
        <dbReference type="Proteomes" id="UP000185604"/>
    </source>
</evidence>
<evidence type="ECO:0000259" key="7">
    <source>
        <dbReference type="Pfam" id="PF09335"/>
    </source>
</evidence>
<dbReference type="PANTHER" id="PTHR12677">
    <property type="entry name" value="GOLGI APPARATUS MEMBRANE PROTEIN TVP38-RELATED"/>
    <property type="match status" value="1"/>
</dbReference>
<dbReference type="Proteomes" id="UP000185604">
    <property type="component" value="Unassembled WGS sequence"/>
</dbReference>